<feature type="transmembrane region" description="Helical" evidence="7">
    <location>
        <begin position="36"/>
        <end position="57"/>
    </location>
</feature>
<name>A0A1X7RQA9_ZYMT9</name>
<evidence type="ECO:0000256" key="4">
    <source>
        <dbReference type="ARBA" id="ARBA00022989"/>
    </source>
</evidence>
<proteinExistence type="inferred from homology"/>
<evidence type="ECO:0000256" key="7">
    <source>
        <dbReference type="SAM" id="Phobius"/>
    </source>
</evidence>
<keyword evidence="9" id="KW-1185">Reference proteome</keyword>
<evidence type="ECO:0000256" key="6">
    <source>
        <dbReference type="SAM" id="MobiDB-lite"/>
    </source>
</evidence>
<comment type="subcellular location">
    <subcellularLocation>
        <location evidence="1">Membrane</location>
    </subcellularLocation>
</comment>
<dbReference type="Pfam" id="PF01679">
    <property type="entry name" value="Pmp3"/>
    <property type="match status" value="1"/>
</dbReference>
<evidence type="ECO:0000256" key="5">
    <source>
        <dbReference type="ARBA" id="ARBA00023136"/>
    </source>
</evidence>
<evidence type="ECO:0000313" key="9">
    <source>
        <dbReference type="Proteomes" id="UP000215127"/>
    </source>
</evidence>
<evidence type="ECO:0000256" key="3">
    <source>
        <dbReference type="ARBA" id="ARBA00022692"/>
    </source>
</evidence>
<evidence type="ECO:0000256" key="2">
    <source>
        <dbReference type="ARBA" id="ARBA00009530"/>
    </source>
</evidence>
<feature type="compositionally biased region" description="Basic residues" evidence="6">
    <location>
        <begin position="105"/>
        <end position="116"/>
    </location>
</feature>
<keyword evidence="4 7" id="KW-1133">Transmembrane helix</keyword>
<dbReference type="AlphaFoldDB" id="A0A1X7RQA9"/>
<feature type="region of interest" description="Disordered" evidence="6">
    <location>
        <begin position="100"/>
        <end position="123"/>
    </location>
</feature>
<protein>
    <recommendedName>
        <fullName evidence="10">Stress response RCI peptide</fullName>
    </recommendedName>
</protein>
<organism evidence="8 9">
    <name type="scientific">Zymoseptoria tritici (strain ST99CH_3D7)</name>
    <dbReference type="NCBI Taxonomy" id="1276538"/>
    <lineage>
        <taxon>Eukaryota</taxon>
        <taxon>Fungi</taxon>
        <taxon>Dikarya</taxon>
        <taxon>Ascomycota</taxon>
        <taxon>Pezizomycotina</taxon>
        <taxon>Dothideomycetes</taxon>
        <taxon>Dothideomycetidae</taxon>
        <taxon>Mycosphaerellales</taxon>
        <taxon>Mycosphaerellaceae</taxon>
        <taxon>Zymoseptoria</taxon>
    </lineage>
</organism>
<reference evidence="8 9" key="1">
    <citation type="submission" date="2016-06" db="EMBL/GenBank/DDBJ databases">
        <authorList>
            <person name="Kjaerup R.B."/>
            <person name="Dalgaard T.S."/>
            <person name="Juul-Madsen H.R."/>
        </authorList>
    </citation>
    <scope>NUCLEOTIDE SEQUENCE [LARGE SCALE GENOMIC DNA]</scope>
</reference>
<keyword evidence="3 7" id="KW-0812">Transmembrane</keyword>
<evidence type="ECO:0000256" key="1">
    <source>
        <dbReference type="ARBA" id="ARBA00004370"/>
    </source>
</evidence>
<sequence length="123" mass="14119">MAICYRIGITLLNIFCPPFAVAMLTGLNYDCMLNCIFFLLAVIPSHVHGFYISMTYFHRRKKARKGKYPGGPKPMIYSEDLLNGGLSNKEVERRWVVEQSLNRKGSTRSSRKRNRQSKSVTRA</sequence>
<dbReference type="EMBL" id="LT853695">
    <property type="protein sequence ID" value="SMQ49632.1"/>
    <property type="molecule type" value="Genomic_DNA"/>
</dbReference>
<gene>
    <name evidence="8" type="ORF">ZT3D7_G4783</name>
</gene>
<dbReference type="InterPro" id="IPR000612">
    <property type="entry name" value="PMP3"/>
</dbReference>
<evidence type="ECO:0000313" key="8">
    <source>
        <dbReference type="EMBL" id="SMQ49632.1"/>
    </source>
</evidence>
<dbReference type="GO" id="GO:0016020">
    <property type="term" value="C:membrane"/>
    <property type="evidence" value="ECO:0007669"/>
    <property type="project" value="UniProtKB-SubCell"/>
</dbReference>
<keyword evidence="5 7" id="KW-0472">Membrane</keyword>
<comment type="similarity">
    <text evidence="2">Belongs to the UPF0057 (PMP3) family.</text>
</comment>
<feature type="transmembrane region" description="Helical" evidence="7">
    <location>
        <begin position="7"/>
        <end position="24"/>
    </location>
</feature>
<evidence type="ECO:0008006" key="10">
    <source>
        <dbReference type="Google" id="ProtNLM"/>
    </source>
</evidence>
<accession>A0A1X7RQA9</accession>
<dbReference type="Proteomes" id="UP000215127">
    <property type="component" value="Chromosome 4"/>
</dbReference>